<proteinExistence type="predicted"/>
<dbReference type="AlphaFoldDB" id="A0A2U2B7G8"/>
<gene>
    <name evidence="1" type="ORF">DDZ16_12195</name>
</gene>
<evidence type="ECO:0008006" key="3">
    <source>
        <dbReference type="Google" id="ProtNLM"/>
    </source>
</evidence>
<dbReference type="RefSeq" id="WP_109264758.1">
    <property type="nucleotide sequence ID" value="NZ_QEWP01000009.1"/>
</dbReference>
<keyword evidence="2" id="KW-1185">Reference proteome</keyword>
<name>A0A2U2B7G8_9BACT</name>
<dbReference type="Proteomes" id="UP000244956">
    <property type="component" value="Unassembled WGS sequence"/>
</dbReference>
<accession>A0A2U2B7G8</accession>
<dbReference type="EMBL" id="QEWP01000009">
    <property type="protein sequence ID" value="PWD99019.1"/>
    <property type="molecule type" value="Genomic_DNA"/>
</dbReference>
<reference evidence="1 2" key="1">
    <citation type="submission" date="2018-05" db="EMBL/GenBank/DDBJ databases">
        <title>Marinilabilia rubrum sp. nov., isolated from saltern sediment.</title>
        <authorList>
            <person name="Zhang R."/>
        </authorList>
    </citation>
    <scope>NUCLEOTIDE SEQUENCE [LARGE SCALE GENOMIC DNA]</scope>
    <source>
        <strain evidence="1 2">WTE16</strain>
    </source>
</reference>
<evidence type="ECO:0000313" key="1">
    <source>
        <dbReference type="EMBL" id="PWD99019.1"/>
    </source>
</evidence>
<protein>
    <recommendedName>
        <fullName evidence="3">NVEALA protein</fullName>
    </recommendedName>
</protein>
<comment type="caution">
    <text evidence="1">The sequence shown here is derived from an EMBL/GenBank/DDBJ whole genome shotgun (WGS) entry which is preliminary data.</text>
</comment>
<sequence>MKIRKKVFIGMATMLFAVATVFNMNLLNEKGIMDITLDAFNLVAQANPEGTGDYAAERKYISGSSTTSCEKSDGTSGTRSYDYWGYDCLGTGNLACTTSITFVYTSSCN</sequence>
<evidence type="ECO:0000313" key="2">
    <source>
        <dbReference type="Proteomes" id="UP000244956"/>
    </source>
</evidence>
<organism evidence="1 2">
    <name type="scientific">Marinilabilia rubra</name>
    <dbReference type="NCBI Taxonomy" id="2162893"/>
    <lineage>
        <taxon>Bacteria</taxon>
        <taxon>Pseudomonadati</taxon>
        <taxon>Bacteroidota</taxon>
        <taxon>Bacteroidia</taxon>
        <taxon>Marinilabiliales</taxon>
        <taxon>Marinilabiliaceae</taxon>
        <taxon>Marinilabilia</taxon>
    </lineage>
</organism>